<organism evidence="1 2">
    <name type="scientific">Aquirufa beregesia</name>
    <dbReference type="NCBI Taxonomy" id="2516556"/>
    <lineage>
        <taxon>Bacteria</taxon>
        <taxon>Pseudomonadati</taxon>
        <taxon>Bacteroidota</taxon>
        <taxon>Cytophagia</taxon>
        <taxon>Cytophagales</taxon>
        <taxon>Flectobacillaceae</taxon>
        <taxon>Aquirufa</taxon>
    </lineage>
</organism>
<evidence type="ECO:0000313" key="1">
    <source>
        <dbReference type="EMBL" id="NGZ44575.1"/>
    </source>
</evidence>
<gene>
    <name evidence="1" type="ORF">EWU23_08810</name>
</gene>
<comment type="caution">
    <text evidence="1">The sequence shown here is derived from an EMBL/GenBank/DDBJ whole genome shotgun (WGS) entry which is preliminary data.</text>
</comment>
<reference evidence="1 2" key="1">
    <citation type="submission" date="2019-02" db="EMBL/GenBank/DDBJ databases">
        <title>Genome of a new Bacteroidetes strain.</title>
        <authorList>
            <person name="Pitt A."/>
        </authorList>
    </citation>
    <scope>NUCLEOTIDE SEQUENCE [LARGE SCALE GENOMIC DNA]</scope>
    <source>
        <strain evidence="1 2">50C-KIRBA</strain>
    </source>
</reference>
<protein>
    <submittedName>
        <fullName evidence="1">Uncharacterized protein</fullName>
    </submittedName>
</protein>
<sequence length="20" mass="2294">MIFNKTMNTLAKIYQGLHGL</sequence>
<dbReference type="Proteomes" id="UP001318301">
    <property type="component" value="Unassembled WGS sequence"/>
</dbReference>
<dbReference type="Pfam" id="PF08225">
    <property type="entry name" value="Antimicrobial19"/>
    <property type="match status" value="1"/>
</dbReference>
<name>A0ABX0EVI0_9BACT</name>
<proteinExistence type="predicted"/>
<keyword evidence="2" id="KW-1185">Reference proteome</keyword>
<dbReference type="InterPro" id="IPR013156">
    <property type="entry name" value="Antimicrobial_19"/>
</dbReference>
<accession>A0ABX0EVI0</accession>
<dbReference type="EMBL" id="SEWW01000005">
    <property type="protein sequence ID" value="NGZ44575.1"/>
    <property type="molecule type" value="Genomic_DNA"/>
</dbReference>
<evidence type="ECO:0000313" key="2">
    <source>
        <dbReference type="Proteomes" id="UP001318301"/>
    </source>
</evidence>